<dbReference type="PANTHER" id="PTHR32309:SF13">
    <property type="entry name" value="FERRIC ENTEROBACTIN TRANSPORT PROTEIN FEPE"/>
    <property type="match status" value="1"/>
</dbReference>
<dbReference type="OrthoDB" id="5580984at2"/>
<dbReference type="GO" id="GO:0004713">
    <property type="term" value="F:protein tyrosine kinase activity"/>
    <property type="evidence" value="ECO:0007669"/>
    <property type="project" value="TreeGrafter"/>
</dbReference>
<dbReference type="RefSeq" id="WP_132320308.1">
    <property type="nucleotide sequence ID" value="NZ_FWZT01000012.1"/>
</dbReference>
<evidence type="ECO:0000313" key="3">
    <source>
        <dbReference type="EMBL" id="SMF39509.1"/>
    </source>
</evidence>
<evidence type="ECO:0000256" key="2">
    <source>
        <dbReference type="SAM" id="Phobius"/>
    </source>
</evidence>
<evidence type="ECO:0000313" key="4">
    <source>
        <dbReference type="Proteomes" id="UP000192907"/>
    </source>
</evidence>
<proteinExistence type="predicted"/>
<keyword evidence="4" id="KW-1185">Reference proteome</keyword>
<gene>
    <name evidence="3" type="ORF">SAMN06296036_11212</name>
</gene>
<name>A0A1Y6C0S1_9BACT</name>
<dbReference type="AlphaFoldDB" id="A0A1Y6C0S1"/>
<reference evidence="4" key="1">
    <citation type="submission" date="2017-04" db="EMBL/GenBank/DDBJ databases">
        <authorList>
            <person name="Varghese N."/>
            <person name="Submissions S."/>
        </authorList>
    </citation>
    <scope>NUCLEOTIDE SEQUENCE [LARGE SCALE GENOMIC DNA]</scope>
    <source>
        <strain evidence="4">RKEM611</strain>
    </source>
</reference>
<keyword evidence="1" id="KW-0175">Coiled coil</keyword>
<keyword evidence="2" id="KW-0472">Membrane</keyword>
<dbReference type="InterPro" id="IPR050445">
    <property type="entry name" value="Bact_polysacc_biosynth/exp"/>
</dbReference>
<feature type="transmembrane region" description="Helical" evidence="2">
    <location>
        <begin position="46"/>
        <end position="66"/>
    </location>
</feature>
<dbReference type="Proteomes" id="UP000192907">
    <property type="component" value="Unassembled WGS sequence"/>
</dbReference>
<dbReference type="EMBL" id="FWZT01000012">
    <property type="protein sequence ID" value="SMF39509.1"/>
    <property type="molecule type" value="Genomic_DNA"/>
</dbReference>
<sequence>MKISEPRKFRKLRRNPKLFLKDSRAKQLYEEHKAKGTHRRMLQHQFAYWVAIPFVICALYLTIFAADRFASKAELIVKRVNGAESLNLGALSLIGGSSNSAADAMLVQEYILSMAMMDHLHEKIALLDHFRSEKVDFVFRLGSNTSREESYAYYLNRVRVDFDELSGVMTIEAQGFEPSYAQKIVQVISSESEAFLNRINHDLAAEQMEFVEEEVVRAQDNLRAAKQNMIAFQSKHNIVQPEEQSKAVVGVVNELTASKTKLEAELKTLLGYMNPKAPEVEALRNRISAINEQLAGENQGFTSTGSGSQSLGKLTAEYHDLVLNFNFAQDAYKTALVSLEKTRVESTQKKKFLVVVSRAFKPEDATHPKVFYNLVTIFFGLLVLYGVVTLSIEIVRENRA</sequence>
<protein>
    <submittedName>
        <fullName evidence="3">Capsular polysaccharide transport system permease protein</fullName>
    </submittedName>
</protein>
<dbReference type="GO" id="GO:0005886">
    <property type="term" value="C:plasma membrane"/>
    <property type="evidence" value="ECO:0007669"/>
    <property type="project" value="TreeGrafter"/>
</dbReference>
<feature type="transmembrane region" description="Helical" evidence="2">
    <location>
        <begin position="370"/>
        <end position="395"/>
    </location>
</feature>
<evidence type="ECO:0000256" key="1">
    <source>
        <dbReference type="SAM" id="Coils"/>
    </source>
</evidence>
<dbReference type="PANTHER" id="PTHR32309">
    <property type="entry name" value="TYROSINE-PROTEIN KINASE"/>
    <property type="match status" value="1"/>
</dbReference>
<organism evidence="3 4">
    <name type="scientific">Pseudobacteriovorax antillogorgiicola</name>
    <dbReference type="NCBI Taxonomy" id="1513793"/>
    <lineage>
        <taxon>Bacteria</taxon>
        <taxon>Pseudomonadati</taxon>
        <taxon>Bdellovibrionota</taxon>
        <taxon>Oligoflexia</taxon>
        <taxon>Oligoflexales</taxon>
        <taxon>Pseudobacteriovoracaceae</taxon>
        <taxon>Pseudobacteriovorax</taxon>
    </lineage>
</organism>
<accession>A0A1Y6C0S1</accession>
<feature type="coiled-coil region" evidence="1">
    <location>
        <begin position="201"/>
        <end position="235"/>
    </location>
</feature>
<keyword evidence="2" id="KW-0812">Transmembrane</keyword>
<dbReference type="STRING" id="1513793.SAMN06296036_11212"/>
<keyword evidence="2" id="KW-1133">Transmembrane helix</keyword>